<evidence type="ECO:0000256" key="1">
    <source>
        <dbReference type="ARBA" id="ARBA00006471"/>
    </source>
</evidence>
<evidence type="ECO:0000313" key="5">
    <source>
        <dbReference type="EMBL" id="AXX76206.1"/>
    </source>
</evidence>
<dbReference type="Pfam" id="PF00410">
    <property type="entry name" value="Ribosomal_S8"/>
    <property type="match status" value="1"/>
</dbReference>
<evidence type="ECO:0000256" key="4">
    <source>
        <dbReference type="RuleBase" id="RU003660"/>
    </source>
</evidence>
<gene>
    <name evidence="5" type="primary">rps8</name>
</gene>
<keyword evidence="3 4" id="KW-0687">Ribonucleoprotein</keyword>
<protein>
    <submittedName>
        <fullName evidence="5">Ribosomal protein S8</fullName>
    </submittedName>
</protein>
<organism evidence="5">
    <name type="scientific">Babesia duncani</name>
    <dbReference type="NCBI Taxonomy" id="323732"/>
    <lineage>
        <taxon>Eukaryota</taxon>
        <taxon>Sar</taxon>
        <taxon>Alveolata</taxon>
        <taxon>Apicomplexa</taxon>
        <taxon>Aconoidasida</taxon>
        <taxon>Piroplasmida</taxon>
        <taxon>Babesiidae</taxon>
        <taxon>Babesia</taxon>
    </lineage>
</organism>
<sequence length="110" mass="13067">MSNKTILFNNLKNFKFIDQLYRKLTLLNYIKIFKHLKLNNLNNYIIKKNLYNFKNFYKSSNYININYKELKNINKKLKSGIFLLSTSLGIITHKKAILLKIGGILLCYIN</sequence>
<evidence type="ECO:0000256" key="3">
    <source>
        <dbReference type="ARBA" id="ARBA00023274"/>
    </source>
</evidence>
<dbReference type="PROSITE" id="PS00053">
    <property type="entry name" value="RIBOSOMAL_S8"/>
    <property type="match status" value="1"/>
</dbReference>
<name>A0A385GNI7_9APIC</name>
<comment type="similarity">
    <text evidence="1 4">Belongs to the universal ribosomal protein uS8 family.</text>
</comment>
<evidence type="ECO:0000256" key="2">
    <source>
        <dbReference type="ARBA" id="ARBA00022980"/>
    </source>
</evidence>
<dbReference type="GO" id="GO:1990904">
    <property type="term" value="C:ribonucleoprotein complex"/>
    <property type="evidence" value="ECO:0007669"/>
    <property type="project" value="UniProtKB-KW"/>
</dbReference>
<dbReference type="GO" id="GO:0005840">
    <property type="term" value="C:ribosome"/>
    <property type="evidence" value="ECO:0007669"/>
    <property type="project" value="UniProtKB-KW"/>
</dbReference>
<dbReference type="Gene3D" id="3.30.1490.10">
    <property type="match status" value="1"/>
</dbReference>
<proteinExistence type="inferred from homology"/>
<dbReference type="InterPro" id="IPR000630">
    <property type="entry name" value="Ribosomal_uS8"/>
</dbReference>
<accession>A0A385GNI7</accession>
<dbReference type="InterPro" id="IPR035987">
    <property type="entry name" value="Ribosomal_uS8_sf"/>
</dbReference>
<dbReference type="InterPro" id="IPR047863">
    <property type="entry name" value="Ribosomal_uS8_CS"/>
</dbReference>
<reference evidence="5" key="1">
    <citation type="journal article" date="2018" name="Int. J. Parasitol.">
        <title>Insights into the evolution and drug susceptibility of Babesia duncani from the sequence of its mitochondrial and apicoplast genomes.</title>
        <authorList>
            <person name="Virji A.Z."/>
            <person name="Thekkiniath J."/>
            <person name="Ma W."/>
            <person name="Lawres L."/>
            <person name="Knight J."/>
            <person name="Swei A."/>
            <person name="Roch K.L."/>
            <person name="Ben Mamoun C."/>
        </authorList>
    </citation>
    <scope>NUCLEOTIDE SEQUENCE</scope>
    <source>
        <strain evidence="5">WA-1</strain>
    </source>
</reference>
<dbReference type="GO" id="GO:0006412">
    <property type="term" value="P:translation"/>
    <property type="evidence" value="ECO:0007669"/>
    <property type="project" value="InterPro"/>
</dbReference>
<keyword evidence="2 4" id="KW-0689">Ribosomal protein</keyword>
<dbReference type="EMBL" id="MH107388">
    <property type="protein sequence ID" value="AXX76206.1"/>
    <property type="molecule type" value="Genomic_DNA"/>
</dbReference>
<dbReference type="SUPFAM" id="SSF56047">
    <property type="entry name" value="Ribosomal protein S8"/>
    <property type="match status" value="1"/>
</dbReference>
<dbReference type="AlphaFoldDB" id="A0A385GNI7"/>
<dbReference type="GO" id="GO:0003735">
    <property type="term" value="F:structural constituent of ribosome"/>
    <property type="evidence" value="ECO:0007669"/>
    <property type="project" value="InterPro"/>
</dbReference>